<keyword evidence="3" id="KW-1185">Reference proteome</keyword>
<name>A0A9E7R0R8_9EURY</name>
<dbReference type="EMBL" id="CP104003">
    <property type="protein sequence ID" value="UWM52793.1"/>
    <property type="molecule type" value="Genomic_DNA"/>
</dbReference>
<organism evidence="2 3">
    <name type="scientific">Salinirubellus salinus</name>
    <dbReference type="NCBI Taxonomy" id="1364945"/>
    <lineage>
        <taxon>Archaea</taxon>
        <taxon>Methanobacteriati</taxon>
        <taxon>Methanobacteriota</taxon>
        <taxon>Stenosarchaea group</taxon>
        <taxon>Halobacteria</taxon>
        <taxon>Halobacteriales</taxon>
        <taxon>Natronomonadaceae</taxon>
        <taxon>Salinirubellus</taxon>
    </lineage>
</organism>
<reference evidence="2" key="1">
    <citation type="submission" date="2022-09" db="EMBL/GenBank/DDBJ databases">
        <title>Diverse halophilic archaea isolated from saline environments.</title>
        <authorList>
            <person name="Cui H.-L."/>
        </authorList>
    </citation>
    <scope>NUCLEOTIDE SEQUENCE</scope>
    <source>
        <strain evidence="2">ZS-35-S2</strain>
    </source>
</reference>
<feature type="domain" description="Profilin fold" evidence="1">
    <location>
        <begin position="131"/>
        <end position="224"/>
    </location>
</feature>
<evidence type="ECO:0000313" key="3">
    <source>
        <dbReference type="Proteomes" id="UP001057580"/>
    </source>
</evidence>
<dbReference type="RefSeq" id="WP_260591788.1">
    <property type="nucleotide sequence ID" value="NZ_CP104003.1"/>
</dbReference>
<evidence type="ECO:0000313" key="2">
    <source>
        <dbReference type="EMBL" id="UWM52793.1"/>
    </source>
</evidence>
<dbReference type="Pfam" id="PF26420">
    <property type="entry name" value="Halo_prof"/>
    <property type="match status" value="2"/>
</dbReference>
<evidence type="ECO:0000259" key="1">
    <source>
        <dbReference type="Pfam" id="PF26420"/>
    </source>
</evidence>
<dbReference type="AlphaFoldDB" id="A0A9E7R0R8"/>
<feature type="domain" description="Profilin fold" evidence="1">
    <location>
        <begin position="13"/>
        <end position="107"/>
    </location>
</feature>
<dbReference type="KEGG" id="ssai:N0B31_11585"/>
<accession>A0A9E7R0R8</accession>
<protein>
    <recommendedName>
        <fullName evidence="1">Profilin fold domain-containing protein</fullName>
    </recommendedName>
</protein>
<dbReference type="InterPro" id="IPR058872">
    <property type="entry name" value="Halo_prof"/>
</dbReference>
<gene>
    <name evidence="2" type="ORF">N0B31_11585</name>
</gene>
<dbReference type="GeneID" id="74943073"/>
<sequence>MTEIPFEAASADDVVGRRDDFVAAVRDHAGQLARDLARLQGGDYGREAFRTDDGTWTLKHEAGDLEFLRFEGAKTDVYVVSTKQAPEPEALATALADYEAFVDAWDEWVAGYEGLLDDVPSEFPAPASTAEVVAERDRIVAAMRATADRMAGELHRYEGTDYGSYTARVDGTRWELKWEADRASYLRVGGEGGTYLLSQYGPPSAESVREYAGGFEGFVTAFDDHVAELEAAMKGLDVGE</sequence>
<dbReference type="Proteomes" id="UP001057580">
    <property type="component" value="Chromosome"/>
</dbReference>
<proteinExistence type="predicted"/>